<dbReference type="Pfam" id="PF13865">
    <property type="entry name" value="FoP_duplication"/>
    <property type="match status" value="1"/>
</dbReference>
<dbReference type="Proteomes" id="UP000072874">
    <property type="component" value="Chromosome 12"/>
</dbReference>
<proteinExistence type="predicted"/>
<evidence type="ECO:0000313" key="3">
    <source>
        <dbReference type="EMBL" id="CDU19541.1"/>
    </source>
</evidence>
<dbReference type="KEGG" id="pyo:PY17X_1237900"/>
<dbReference type="OrthoDB" id="385632at2759"/>
<feature type="domain" description="Chromatin target of PRMT1 protein C-terminal" evidence="2">
    <location>
        <begin position="89"/>
        <end position="182"/>
    </location>
</feature>
<dbReference type="RefSeq" id="XP_022812701.1">
    <property type="nucleotide sequence ID" value="XM_022956863.1"/>
</dbReference>
<keyword evidence="1" id="KW-0694">RNA-binding</keyword>
<evidence type="ECO:0000313" key="6">
    <source>
        <dbReference type="Proteomes" id="UP000072904"/>
    </source>
</evidence>
<dbReference type="VEuPathDB" id="PlasmoDB:PYYM_1237100"/>
<protein>
    <submittedName>
        <fullName evidence="4">FoP domain-containing protein, putative</fullName>
    </submittedName>
</protein>
<evidence type="ECO:0000259" key="2">
    <source>
        <dbReference type="SMART" id="SM01218"/>
    </source>
</evidence>
<organism evidence="4 5">
    <name type="scientific">Plasmodium yoelii</name>
    <dbReference type="NCBI Taxonomy" id="5861"/>
    <lineage>
        <taxon>Eukaryota</taxon>
        <taxon>Sar</taxon>
        <taxon>Alveolata</taxon>
        <taxon>Apicomplexa</taxon>
        <taxon>Aconoidasida</taxon>
        <taxon>Haemosporida</taxon>
        <taxon>Plasmodiidae</taxon>
        <taxon>Plasmodium</taxon>
        <taxon>Plasmodium (Vinckeia)</taxon>
    </lineage>
</organism>
<dbReference type="AlphaFoldDB" id="A0A078KAS3"/>
<dbReference type="EMBL" id="LK934640">
    <property type="protein sequence ID" value="CDU19541.1"/>
    <property type="molecule type" value="Genomic_DNA"/>
</dbReference>
<dbReference type="VEuPathDB" id="PlasmoDB:Py17XNL_001205233"/>
<name>A0A078KAS3_PLAYE</name>
<sequence length="195" mass="22974">MVKIAKIDRQDKIGRKKDGISKSRKTGFTKFSYQPTRGKSFKFTPQKKILDVRKHIYKPYGRGNLSMMNRKNFKKGNNPYFFKNKRKIGNRYYDRPYGNNNNNGRETFLKKSRGNTFRKGRYFRGGKKRNNFFKKTQNLHDKIGKLTSKDLDDELDNYMGSSNVKTRLDNDLDSYFKNNGALQVNMNEGFNKMGE</sequence>
<reference evidence="4" key="4">
    <citation type="submission" date="2019-05" db="EMBL/GenBank/DDBJ databases">
        <authorList>
            <consortium name="Pathogen Informatics"/>
        </authorList>
    </citation>
    <scope>NUCLEOTIDE SEQUENCE</scope>
    <source>
        <strain evidence="4">17X</strain>
    </source>
</reference>
<dbReference type="GeneID" id="3791712"/>
<dbReference type="InterPro" id="IPR025715">
    <property type="entry name" value="FoP_C"/>
</dbReference>
<evidence type="ECO:0000256" key="1">
    <source>
        <dbReference type="ARBA" id="ARBA00022884"/>
    </source>
</evidence>
<dbReference type="GO" id="GO:0003723">
    <property type="term" value="F:RNA binding"/>
    <property type="evidence" value="ECO:0007669"/>
    <property type="project" value="UniProtKB-KW"/>
</dbReference>
<reference evidence="5 6" key="1">
    <citation type="journal article" date="2014" name="BMC Biol.">
        <title>A comprehensive evaluation of rodent malaria parasite genomes and gene expression.</title>
        <authorList>
            <person name="Otto T.D."/>
            <person name="Bohme U."/>
            <person name="Jackson A.P."/>
            <person name="Hunt M."/>
            <person name="Franke-Fayard B."/>
            <person name="Hoeijmakers W.A."/>
            <person name="Religa A.A."/>
            <person name="Robertson L."/>
            <person name="Sanders M."/>
            <person name="Ogun S.A."/>
            <person name="Cunningham D."/>
            <person name="Erhart A."/>
            <person name="Billker O."/>
            <person name="Khan S.M."/>
            <person name="Stunnenberg H.G."/>
            <person name="Langhorne J."/>
            <person name="Holder A.A."/>
            <person name="Waters A.P."/>
            <person name="Newbold C.I."/>
            <person name="Pain A."/>
            <person name="Berriman M."/>
            <person name="Janse C.J."/>
        </authorList>
    </citation>
    <scope>NUCLEOTIDE SEQUENCE [LARGE SCALE GENOMIC DNA]</scope>
    <source>
        <strain evidence="4 5">17X</strain>
        <strain evidence="3 6">YM</strain>
    </source>
</reference>
<dbReference type="OMA" id="NYMGSSN"/>
<dbReference type="EMBL" id="LM993666">
    <property type="protein sequence ID" value="VTZ80177.1"/>
    <property type="molecule type" value="Genomic_DNA"/>
</dbReference>
<dbReference type="VEuPathDB" id="PlasmoDB:PY00700"/>
<dbReference type="SMART" id="SM01218">
    <property type="entry name" value="FoP_duplication"/>
    <property type="match status" value="1"/>
</dbReference>
<accession>A0A078KAS3</accession>
<evidence type="ECO:0000313" key="4">
    <source>
        <dbReference type="EMBL" id="VTZ80177.1"/>
    </source>
</evidence>
<dbReference type="Proteomes" id="UP000072904">
    <property type="component" value="Chromosome 12"/>
</dbReference>
<gene>
    <name evidence="4" type="ORF">PY17X_1237900</name>
    <name evidence="3" type="ORF">PYYM_1237100</name>
</gene>
<reference evidence="3" key="3">
    <citation type="submission" date="2014-05" db="EMBL/GenBank/DDBJ databases">
        <authorList>
            <person name="Aslett A.Martin."/>
            <person name="De Silva Nishadi"/>
        </authorList>
    </citation>
    <scope>NUCLEOTIDE SEQUENCE</scope>
    <source>
        <strain evidence="3">YM</strain>
    </source>
</reference>
<reference evidence="4" key="2">
    <citation type="submission" date="2014-05" db="EMBL/GenBank/DDBJ databases">
        <authorList>
            <person name="Aslett M.A."/>
            <person name="De Silva N."/>
        </authorList>
    </citation>
    <scope>NUCLEOTIDE SEQUENCE</scope>
    <source>
        <strain evidence="4">17X</strain>
    </source>
</reference>
<evidence type="ECO:0000313" key="5">
    <source>
        <dbReference type="Proteomes" id="UP000072874"/>
    </source>
</evidence>
<dbReference type="VEuPathDB" id="PlasmoDB:PY17X_1237900"/>